<organism evidence="1 2">
    <name type="scientific">Aspergillus tamarii</name>
    <dbReference type="NCBI Taxonomy" id="41984"/>
    <lineage>
        <taxon>Eukaryota</taxon>
        <taxon>Fungi</taxon>
        <taxon>Dikarya</taxon>
        <taxon>Ascomycota</taxon>
        <taxon>Pezizomycotina</taxon>
        <taxon>Eurotiomycetes</taxon>
        <taxon>Eurotiomycetidae</taxon>
        <taxon>Eurotiales</taxon>
        <taxon>Aspergillaceae</taxon>
        <taxon>Aspergillus</taxon>
        <taxon>Aspergillus subgen. Circumdati</taxon>
    </lineage>
</organism>
<proteinExistence type="predicted"/>
<evidence type="ECO:0000313" key="2">
    <source>
        <dbReference type="Proteomes" id="UP000326950"/>
    </source>
</evidence>
<evidence type="ECO:0000313" key="1">
    <source>
        <dbReference type="EMBL" id="KAE8159885.1"/>
    </source>
</evidence>
<dbReference type="AlphaFoldDB" id="A0A5N6UML9"/>
<name>A0A5N6UML9_ASPTM</name>
<reference evidence="1 2" key="1">
    <citation type="submission" date="2019-04" db="EMBL/GenBank/DDBJ databases">
        <title>Friends and foes A comparative genomics study of 23 Aspergillus species from section Flavi.</title>
        <authorList>
            <consortium name="DOE Joint Genome Institute"/>
            <person name="Kjaerbolling I."/>
            <person name="Vesth T."/>
            <person name="Frisvad J.C."/>
            <person name="Nybo J.L."/>
            <person name="Theobald S."/>
            <person name="Kildgaard S."/>
            <person name="Isbrandt T."/>
            <person name="Kuo A."/>
            <person name="Sato A."/>
            <person name="Lyhne E.K."/>
            <person name="Kogle M.E."/>
            <person name="Wiebenga A."/>
            <person name="Kun R.S."/>
            <person name="Lubbers R.J."/>
            <person name="Makela M.R."/>
            <person name="Barry K."/>
            <person name="Chovatia M."/>
            <person name="Clum A."/>
            <person name="Daum C."/>
            <person name="Haridas S."/>
            <person name="He G."/>
            <person name="LaButti K."/>
            <person name="Lipzen A."/>
            <person name="Mondo S."/>
            <person name="Riley R."/>
            <person name="Salamov A."/>
            <person name="Simmons B.A."/>
            <person name="Magnuson J.K."/>
            <person name="Henrissat B."/>
            <person name="Mortensen U.H."/>
            <person name="Larsen T.O."/>
            <person name="Devries R.P."/>
            <person name="Grigoriev I.V."/>
            <person name="Machida M."/>
            <person name="Baker S.E."/>
            <person name="Andersen M.R."/>
        </authorList>
    </citation>
    <scope>NUCLEOTIDE SEQUENCE [LARGE SCALE GENOMIC DNA]</scope>
    <source>
        <strain evidence="1 2">CBS 117626</strain>
    </source>
</reference>
<gene>
    <name evidence="1" type="ORF">BDV40DRAFT_271821</name>
</gene>
<keyword evidence="2" id="KW-1185">Reference proteome</keyword>
<dbReference type="EMBL" id="ML738666">
    <property type="protein sequence ID" value="KAE8159885.1"/>
    <property type="molecule type" value="Genomic_DNA"/>
</dbReference>
<accession>A0A5N6UML9</accession>
<sequence length="53" mass="6149">MSLMLASMPYKHNLPHEVKVRLSHVFIFRTLFVFPQGTQRKHIAMQSLPTKVG</sequence>
<protein>
    <submittedName>
        <fullName evidence="1">Uncharacterized protein</fullName>
    </submittedName>
</protein>
<dbReference type="Proteomes" id="UP000326950">
    <property type="component" value="Unassembled WGS sequence"/>
</dbReference>